<dbReference type="InterPro" id="IPR000120">
    <property type="entry name" value="Amidase"/>
</dbReference>
<dbReference type="InterPro" id="IPR036928">
    <property type="entry name" value="AS_sf"/>
</dbReference>
<feature type="domain" description="Amidase" evidence="2">
    <location>
        <begin position="18"/>
        <end position="406"/>
    </location>
</feature>
<dbReference type="Pfam" id="PF01425">
    <property type="entry name" value="Amidase"/>
    <property type="match status" value="1"/>
</dbReference>
<evidence type="ECO:0000256" key="1">
    <source>
        <dbReference type="SAM" id="MobiDB-lite"/>
    </source>
</evidence>
<gene>
    <name evidence="3" type="ORF">C5F51_07395</name>
</gene>
<proteinExistence type="predicted"/>
<dbReference type="PANTHER" id="PTHR11895">
    <property type="entry name" value="TRANSAMIDASE"/>
    <property type="match status" value="1"/>
</dbReference>
<reference evidence="3 4" key="1">
    <citation type="submission" date="2018-02" db="EMBL/GenBank/DDBJ databases">
        <title>8 Nocardia nova and 1 Nocardia cyriacigeorgica strain used for evolution to TMP-SMX.</title>
        <authorList>
            <person name="Mehta H."/>
            <person name="Weng J."/>
            <person name="Shamoo Y."/>
        </authorList>
    </citation>
    <scope>NUCLEOTIDE SEQUENCE [LARGE SCALE GENOMIC DNA]</scope>
    <source>
        <strain evidence="3 4">BAA2227</strain>
    </source>
</reference>
<comment type="caution">
    <text evidence="3">The sequence shown here is derived from an EMBL/GenBank/DDBJ whole genome shotgun (WGS) entry which is preliminary data.</text>
</comment>
<evidence type="ECO:0000313" key="4">
    <source>
        <dbReference type="Proteomes" id="UP000238356"/>
    </source>
</evidence>
<evidence type="ECO:0000259" key="2">
    <source>
        <dbReference type="Pfam" id="PF01425"/>
    </source>
</evidence>
<sequence>MTVDATTGEHTETSSITTVERYLERVAVRDESVRAWAFLDPDRARAQARALDAETPRSPLHGIPVGIKDIIDTADQPTAYGSPLWSGHRPGRDADAVRRLRAAGALIFGKTATTEFATYEPARTRNPHNLEHTPGGSSSGSAAAVADGQVPIALGTQTAGSVLRPGSYCGVFTLKPSYGRWSFDGVLPVALSFDTLGAFARHPVWLGAVDQVLTDRVQTAVLPATRDLTVGVLRPPWDDRAGTDALERLESFAAGLRAHGTTVSEIAVPPELAELDDAHTLIMAAEAAAALHDRVGRDGTDGISARLAEFLTRGRTAEPSRIQHARSVLRAARRFVDGAHRRADVLLTLAATGEAPHGLDSTGDPVFNKLASVAGLPAVGLPTGTGATGLPLGVQLIGPTGTDHSLVRIATCLTDRVGLAARCPLPEEQR</sequence>
<protein>
    <submittedName>
        <fullName evidence="3">Amidase</fullName>
    </submittedName>
</protein>
<dbReference type="GO" id="GO:0003824">
    <property type="term" value="F:catalytic activity"/>
    <property type="evidence" value="ECO:0007669"/>
    <property type="project" value="InterPro"/>
</dbReference>
<name>A0A2S6AC65_9NOCA</name>
<dbReference type="PANTHER" id="PTHR11895:SF151">
    <property type="entry name" value="GLUTAMYL-TRNA(GLN) AMIDOTRANSFERASE SUBUNIT A"/>
    <property type="match status" value="1"/>
</dbReference>
<dbReference type="Proteomes" id="UP000238356">
    <property type="component" value="Unassembled WGS sequence"/>
</dbReference>
<organism evidence="3 4">
    <name type="scientific">Nocardia nova</name>
    <dbReference type="NCBI Taxonomy" id="37330"/>
    <lineage>
        <taxon>Bacteria</taxon>
        <taxon>Bacillati</taxon>
        <taxon>Actinomycetota</taxon>
        <taxon>Actinomycetes</taxon>
        <taxon>Mycobacteriales</taxon>
        <taxon>Nocardiaceae</taxon>
        <taxon>Nocardia</taxon>
    </lineage>
</organism>
<accession>A0A2S6AC65</accession>
<dbReference type="InterPro" id="IPR023631">
    <property type="entry name" value="Amidase_dom"/>
</dbReference>
<feature type="region of interest" description="Disordered" evidence="1">
    <location>
        <begin position="124"/>
        <end position="143"/>
    </location>
</feature>
<dbReference type="RefSeq" id="WP_104362796.1">
    <property type="nucleotide sequence ID" value="NZ_PSZD01000003.1"/>
</dbReference>
<dbReference type="Gene3D" id="3.90.1300.10">
    <property type="entry name" value="Amidase signature (AS) domain"/>
    <property type="match status" value="1"/>
</dbReference>
<dbReference type="SUPFAM" id="SSF75304">
    <property type="entry name" value="Amidase signature (AS) enzymes"/>
    <property type="match status" value="1"/>
</dbReference>
<keyword evidence="4" id="KW-1185">Reference proteome</keyword>
<dbReference type="AlphaFoldDB" id="A0A2S6AC65"/>
<dbReference type="EMBL" id="PSZD01000003">
    <property type="protein sequence ID" value="PPJ31381.1"/>
    <property type="molecule type" value="Genomic_DNA"/>
</dbReference>
<evidence type="ECO:0000313" key="3">
    <source>
        <dbReference type="EMBL" id="PPJ31381.1"/>
    </source>
</evidence>